<organism evidence="1">
    <name type="scientific">Nitrosopumivirus cobalaminus</name>
    <dbReference type="NCBI Taxonomy" id="3158414"/>
    <lineage>
        <taxon>Viruses</taxon>
    </lineage>
</organism>
<proteinExistence type="predicted"/>
<gene>
    <name evidence="1" type="ORF">ZGOWGMRN_CDS_0016</name>
</gene>
<dbReference type="EMBL" id="PP848464">
    <property type="protein sequence ID" value="XBQ68753.1"/>
    <property type="molecule type" value="Genomic_DNA"/>
</dbReference>
<reference evidence="1" key="1">
    <citation type="submission" date="2024-05" db="EMBL/GenBank/DDBJ databases">
        <title>The simplest Porifera holobiont: glass sponge Aphrocallistes beatrix thrives with only two symbionts.</title>
        <authorList>
            <person name="N Garritano A."/>
            <person name="A Allen M."/>
            <person name="Thomas T."/>
        </authorList>
    </citation>
    <scope>NUCLEOTIDE SEQUENCE</scope>
    <source>
        <strain evidence="1">AB1</strain>
    </source>
</reference>
<name>A0AAU7N442_9VIRU</name>
<evidence type="ECO:0000313" key="1">
    <source>
        <dbReference type="EMBL" id="XBQ68753.1"/>
    </source>
</evidence>
<sequence>MKDKYIDTCYRYLTSLPILYNKMDKPFGREFKYVVEEITSHKN</sequence>
<protein>
    <submittedName>
        <fullName evidence="1">Uncharacterized protein</fullName>
    </submittedName>
</protein>
<accession>A0AAU7N442</accession>